<dbReference type="InterPro" id="IPR008579">
    <property type="entry name" value="UGlyAH_Cupin_dom"/>
</dbReference>
<dbReference type="PANTHER" id="PTHR33271">
    <property type="entry name" value="OS04G0445200 PROTEIN"/>
    <property type="match status" value="1"/>
</dbReference>
<name>A0A0U1NVX4_9BACI</name>
<keyword evidence="3" id="KW-1185">Reference proteome</keyword>
<dbReference type="SUPFAM" id="SSF51182">
    <property type="entry name" value="RmlC-like cupins"/>
    <property type="match status" value="1"/>
</dbReference>
<dbReference type="AlphaFoldDB" id="A0A0U1NVX4"/>
<dbReference type="OrthoDB" id="9799053at2"/>
<dbReference type="InterPro" id="IPR014710">
    <property type="entry name" value="RmlC-like_jellyroll"/>
</dbReference>
<feature type="domain" description="(S)-ureidoglycine aminohydrolase cupin" evidence="1">
    <location>
        <begin position="17"/>
        <end position="86"/>
    </location>
</feature>
<sequence length="93" mass="10811">MKGFIIKQMSWEKAKSLGIDTWEVWDSGPSVTEGEFPEQETCYFLEGELLVTVGDTVHLIQPNMLVSFPKGLPCKWEIPHYVKKAYKNNFEWE</sequence>
<dbReference type="PANTHER" id="PTHR33271:SF22">
    <property type="entry name" value="OS04G0445200 PROTEIN"/>
    <property type="match status" value="1"/>
</dbReference>
<proteinExistence type="predicted"/>
<evidence type="ECO:0000313" key="2">
    <source>
        <dbReference type="EMBL" id="CRK82176.1"/>
    </source>
</evidence>
<evidence type="ECO:0000259" key="1">
    <source>
        <dbReference type="Pfam" id="PF05899"/>
    </source>
</evidence>
<dbReference type="STRING" id="1499688.BN000_02097"/>
<gene>
    <name evidence="2" type="ORF">BN000_02097</name>
</gene>
<reference evidence="3" key="1">
    <citation type="submission" date="2015-05" db="EMBL/GenBank/DDBJ databases">
        <authorList>
            <person name="Urmite Genomes"/>
        </authorList>
    </citation>
    <scope>NUCLEOTIDE SEQUENCE [LARGE SCALE GENOMIC DNA]</scope>
    <source>
        <strain evidence="3">LF1</strain>
    </source>
</reference>
<organism evidence="2 3">
    <name type="scientific">Neobacillus massiliamazoniensis</name>
    <dbReference type="NCBI Taxonomy" id="1499688"/>
    <lineage>
        <taxon>Bacteria</taxon>
        <taxon>Bacillati</taxon>
        <taxon>Bacillota</taxon>
        <taxon>Bacilli</taxon>
        <taxon>Bacillales</taxon>
        <taxon>Bacillaceae</taxon>
        <taxon>Neobacillus</taxon>
    </lineage>
</organism>
<dbReference type="Proteomes" id="UP000199087">
    <property type="component" value="Unassembled WGS sequence"/>
</dbReference>
<dbReference type="RefSeq" id="WP_090633955.1">
    <property type="nucleotide sequence ID" value="NZ_CVRB01000002.1"/>
</dbReference>
<evidence type="ECO:0000313" key="3">
    <source>
        <dbReference type="Proteomes" id="UP000199087"/>
    </source>
</evidence>
<dbReference type="Pfam" id="PF05899">
    <property type="entry name" value="Cupin_3"/>
    <property type="match status" value="1"/>
</dbReference>
<dbReference type="Gene3D" id="2.60.120.10">
    <property type="entry name" value="Jelly Rolls"/>
    <property type="match status" value="1"/>
</dbReference>
<dbReference type="EMBL" id="CVRB01000002">
    <property type="protein sequence ID" value="CRK82176.1"/>
    <property type="molecule type" value="Genomic_DNA"/>
</dbReference>
<dbReference type="InterPro" id="IPR011051">
    <property type="entry name" value="RmlC_Cupin_sf"/>
</dbReference>
<accession>A0A0U1NVX4</accession>
<protein>
    <recommendedName>
        <fullName evidence="1">(S)-ureidoglycine aminohydrolase cupin domain-containing protein</fullName>
    </recommendedName>
</protein>